<dbReference type="AlphaFoldDB" id="A0A843XKF2"/>
<sequence length="193" mass="21322">MRRDAPLARRVCEVRGGILLRRLHPHLVCFGRFGHLVTPNRTGPVRFARRTSLVTVSGAADLSGDGKQCGGPSRRGGVTEQLGIGLGLADLADLDWILDHQSEPDTRVDLGHFKIIVVKAPPRWEGAQTWARCMPALSGPKKAPYCLRNGVVIILLWSVNLPSWMMTRMLPKFLRASKRCIVSTFSVLETTFA</sequence>
<name>A0A843XKF2_COLES</name>
<protein>
    <submittedName>
        <fullName evidence="1">Uncharacterized protein</fullName>
    </submittedName>
</protein>
<gene>
    <name evidence="1" type="ORF">Taro_052672</name>
</gene>
<keyword evidence="2" id="KW-1185">Reference proteome</keyword>
<dbReference type="Proteomes" id="UP000652761">
    <property type="component" value="Unassembled WGS sequence"/>
</dbReference>
<proteinExistence type="predicted"/>
<evidence type="ECO:0000313" key="2">
    <source>
        <dbReference type="Proteomes" id="UP000652761"/>
    </source>
</evidence>
<evidence type="ECO:0000313" key="1">
    <source>
        <dbReference type="EMBL" id="MQM19663.1"/>
    </source>
</evidence>
<organism evidence="1 2">
    <name type="scientific">Colocasia esculenta</name>
    <name type="common">Wild taro</name>
    <name type="synonym">Arum esculentum</name>
    <dbReference type="NCBI Taxonomy" id="4460"/>
    <lineage>
        <taxon>Eukaryota</taxon>
        <taxon>Viridiplantae</taxon>
        <taxon>Streptophyta</taxon>
        <taxon>Embryophyta</taxon>
        <taxon>Tracheophyta</taxon>
        <taxon>Spermatophyta</taxon>
        <taxon>Magnoliopsida</taxon>
        <taxon>Liliopsida</taxon>
        <taxon>Araceae</taxon>
        <taxon>Aroideae</taxon>
        <taxon>Colocasieae</taxon>
        <taxon>Colocasia</taxon>
    </lineage>
</organism>
<dbReference type="EMBL" id="NMUH01009094">
    <property type="protein sequence ID" value="MQM19663.1"/>
    <property type="molecule type" value="Genomic_DNA"/>
</dbReference>
<reference evidence="1" key="1">
    <citation type="submission" date="2017-07" db="EMBL/GenBank/DDBJ databases">
        <title>Taro Niue Genome Assembly and Annotation.</title>
        <authorList>
            <person name="Atibalentja N."/>
            <person name="Keating K."/>
            <person name="Fields C.J."/>
        </authorList>
    </citation>
    <scope>NUCLEOTIDE SEQUENCE</scope>
    <source>
        <strain evidence="1">Niue_2</strain>
        <tissue evidence="1">Leaf</tissue>
    </source>
</reference>
<accession>A0A843XKF2</accession>
<comment type="caution">
    <text evidence="1">The sequence shown here is derived from an EMBL/GenBank/DDBJ whole genome shotgun (WGS) entry which is preliminary data.</text>
</comment>